<protein>
    <recommendedName>
        <fullName evidence="3">DUF541 domain-containing protein</fullName>
    </recommendedName>
</protein>
<dbReference type="OrthoDB" id="9813144at2"/>
<dbReference type="RefSeq" id="WP_089276114.1">
    <property type="nucleotide sequence ID" value="NZ_FZON01000002.1"/>
</dbReference>
<dbReference type="Gene3D" id="3.30.70.2970">
    <property type="entry name" value="Protein of unknown function (DUF541), domain 2"/>
    <property type="match status" value="1"/>
</dbReference>
<dbReference type="InterPro" id="IPR052022">
    <property type="entry name" value="26kDa_periplasmic_antigen"/>
</dbReference>
<dbReference type="AlphaFoldDB" id="A0A239B8E4"/>
<evidence type="ECO:0000313" key="1">
    <source>
        <dbReference type="EMBL" id="SNS03454.1"/>
    </source>
</evidence>
<dbReference type="GO" id="GO:0006974">
    <property type="term" value="P:DNA damage response"/>
    <property type="evidence" value="ECO:0007669"/>
    <property type="project" value="TreeGrafter"/>
</dbReference>
<dbReference type="Pfam" id="PF04402">
    <property type="entry name" value="SIMPL"/>
    <property type="match status" value="1"/>
</dbReference>
<dbReference type="InterPro" id="IPR007497">
    <property type="entry name" value="SIMPL/DUF541"/>
</dbReference>
<dbReference type="EMBL" id="FZON01000002">
    <property type="protein sequence ID" value="SNS03454.1"/>
    <property type="molecule type" value="Genomic_DNA"/>
</dbReference>
<dbReference type="Gene3D" id="3.30.110.170">
    <property type="entry name" value="Protein of unknown function (DUF541), domain 1"/>
    <property type="match status" value="1"/>
</dbReference>
<evidence type="ECO:0008006" key="3">
    <source>
        <dbReference type="Google" id="ProtNLM"/>
    </source>
</evidence>
<name>A0A239B8E4_9RHOB</name>
<proteinExistence type="predicted"/>
<dbReference type="PANTHER" id="PTHR34387">
    <property type="entry name" value="SLR1258 PROTEIN"/>
    <property type="match status" value="1"/>
</dbReference>
<evidence type="ECO:0000313" key="2">
    <source>
        <dbReference type="Proteomes" id="UP000198440"/>
    </source>
</evidence>
<reference evidence="1 2" key="1">
    <citation type="submission" date="2017-06" db="EMBL/GenBank/DDBJ databases">
        <authorList>
            <person name="Kim H.J."/>
            <person name="Triplett B.A."/>
        </authorList>
    </citation>
    <scope>NUCLEOTIDE SEQUENCE [LARGE SCALE GENOMIC DNA]</scope>
    <source>
        <strain evidence="1 2">DSM 11445</strain>
    </source>
</reference>
<sequence>MGYYATNTVSVRVRDLDGISALLSAVLDDGANQLRNLSFSVLEPRPIEDEARRRAVADAMAKAKLYADAAGVTLGPLLELRDNAEPLVRSIAGAEAMMMEEAVVAKDVPVAAGELEVRAEVTMVFAIAE</sequence>
<dbReference type="Proteomes" id="UP000198440">
    <property type="component" value="Unassembled WGS sequence"/>
</dbReference>
<accession>A0A239B8E4</accession>
<organism evidence="1 2">
    <name type="scientific">Antarctobacter heliothermus</name>
    <dbReference type="NCBI Taxonomy" id="74033"/>
    <lineage>
        <taxon>Bacteria</taxon>
        <taxon>Pseudomonadati</taxon>
        <taxon>Pseudomonadota</taxon>
        <taxon>Alphaproteobacteria</taxon>
        <taxon>Rhodobacterales</taxon>
        <taxon>Roseobacteraceae</taxon>
        <taxon>Antarctobacter</taxon>
    </lineage>
</organism>
<gene>
    <name evidence="1" type="ORF">SAMN04488078_1002103</name>
</gene>
<dbReference type="PANTHER" id="PTHR34387:SF1">
    <property type="entry name" value="PERIPLASMIC IMMUNOGENIC PROTEIN"/>
    <property type="match status" value="1"/>
</dbReference>